<dbReference type="EMBL" id="QGTL01000013">
    <property type="protein sequence ID" value="PWV70452.1"/>
    <property type="molecule type" value="Genomic_DNA"/>
</dbReference>
<protein>
    <submittedName>
        <fullName evidence="7">FAD/FMN-containing dehydrogenase</fullName>
    </submittedName>
</protein>
<dbReference type="SUPFAM" id="SSF56176">
    <property type="entry name" value="FAD-binding/transporter-associated domain-like"/>
    <property type="match status" value="1"/>
</dbReference>
<dbReference type="SUPFAM" id="SSF55103">
    <property type="entry name" value="FAD-linked oxidases, C-terminal domain"/>
    <property type="match status" value="1"/>
</dbReference>
<dbReference type="InterPro" id="IPR006094">
    <property type="entry name" value="Oxid_FAD_bind_N"/>
</dbReference>
<evidence type="ECO:0000259" key="6">
    <source>
        <dbReference type="PROSITE" id="PS51387"/>
    </source>
</evidence>
<keyword evidence="8" id="KW-1185">Reference proteome</keyword>
<accession>A0A317N622</accession>
<evidence type="ECO:0000313" key="7">
    <source>
        <dbReference type="EMBL" id="PWV70452.1"/>
    </source>
</evidence>
<dbReference type="InterPro" id="IPR016166">
    <property type="entry name" value="FAD-bd_PCMH"/>
</dbReference>
<dbReference type="Gene3D" id="3.30.465.10">
    <property type="match status" value="1"/>
</dbReference>
<dbReference type="AlphaFoldDB" id="A0A317N622"/>
<dbReference type="InterPro" id="IPR016171">
    <property type="entry name" value="Vanillyl_alc_oxidase_C-sub2"/>
</dbReference>
<name>A0A317N622_9NOCA</name>
<gene>
    <name evidence="7" type="ORF">DFR69_113166</name>
</gene>
<keyword evidence="5" id="KW-0560">Oxidoreductase</keyword>
<dbReference type="PANTHER" id="PTHR43716">
    <property type="entry name" value="D-2-HYDROXYGLUTARATE DEHYDROGENASE, MITOCHONDRIAL"/>
    <property type="match status" value="1"/>
</dbReference>
<dbReference type="RefSeq" id="WP_110040710.1">
    <property type="nucleotide sequence ID" value="NZ_QGTL01000013.1"/>
</dbReference>
<dbReference type="InterPro" id="IPR016164">
    <property type="entry name" value="FAD-linked_Oxase-like_C"/>
</dbReference>
<dbReference type="Gene3D" id="1.10.45.10">
    <property type="entry name" value="Vanillyl-alcohol Oxidase, Chain A, domain 4"/>
    <property type="match status" value="1"/>
</dbReference>
<dbReference type="InterPro" id="IPR016169">
    <property type="entry name" value="FAD-bd_PCMH_sub2"/>
</dbReference>
<keyword evidence="4" id="KW-0274">FAD</keyword>
<dbReference type="Pfam" id="PF02913">
    <property type="entry name" value="FAD-oxidase_C"/>
    <property type="match status" value="1"/>
</dbReference>
<dbReference type="Pfam" id="PF01565">
    <property type="entry name" value="FAD_binding_4"/>
    <property type="match status" value="1"/>
</dbReference>
<sequence length="470" mass="49386">MDTTVSVENLISELSEIVGRAHVLTDRAITTSYVTDWTGRWRGSAVAVVRPGTTGEVAQVMRLCRQARIKVVPQGGNTGLVGGSIPLEGELVVSSTRLCGDLEVDPVARTIAAGAGVTVAQAQAAARAAGLVFGVDLASRDLATLGGIVATNAGGIRTIKYGDTRSRLLGIEAVQSDGTVLTRWKSIEKDNVGYHLPALLAGSEGTLAYITRVLMKLAVPPAAVAVGLVGVDSIRSGLAVVDDLRRRGTTLEAAELMTAEGIELVRRYNGLASPMSADAPYYLLVEASHADDPLPGLLETIGGLGGIVDAVFESGRGARLWRYRESHTQVVALSSTTPVVKLDVTVPLIRVSRFVDELESAVRVRFPAVRPILFGHVGQGNIHVNLLDVDPSDREQVTDHVFGLVADHAGSISAEHGVGRAKAPWLHLGRTSADIAAMQAIRLALDPSLTLNPGVLSAPSRSSGSVPDER</sequence>
<evidence type="ECO:0000256" key="5">
    <source>
        <dbReference type="ARBA" id="ARBA00023002"/>
    </source>
</evidence>
<dbReference type="GO" id="GO:0071949">
    <property type="term" value="F:FAD binding"/>
    <property type="evidence" value="ECO:0007669"/>
    <property type="project" value="InterPro"/>
</dbReference>
<dbReference type="Proteomes" id="UP000246410">
    <property type="component" value="Unassembled WGS sequence"/>
</dbReference>
<comment type="similarity">
    <text evidence="2">Belongs to the FAD-binding oxidoreductase/transferase type 4 family.</text>
</comment>
<dbReference type="GO" id="GO:0022904">
    <property type="term" value="P:respiratory electron transport chain"/>
    <property type="evidence" value="ECO:0007669"/>
    <property type="project" value="TreeGrafter"/>
</dbReference>
<dbReference type="Gene3D" id="3.30.70.2740">
    <property type="match status" value="1"/>
</dbReference>
<comment type="cofactor">
    <cofactor evidence="1">
        <name>FAD</name>
        <dbReference type="ChEBI" id="CHEBI:57692"/>
    </cofactor>
</comment>
<proteinExistence type="inferred from homology"/>
<dbReference type="PANTHER" id="PTHR43716:SF1">
    <property type="entry name" value="D-2-HYDROXYGLUTARATE DEHYDROGENASE, MITOCHONDRIAL"/>
    <property type="match status" value="1"/>
</dbReference>
<dbReference type="Gene3D" id="3.30.70.2190">
    <property type="match status" value="1"/>
</dbReference>
<organism evidence="7 8">
    <name type="scientific">Nocardia neocaledoniensis</name>
    <dbReference type="NCBI Taxonomy" id="236511"/>
    <lineage>
        <taxon>Bacteria</taxon>
        <taxon>Bacillati</taxon>
        <taxon>Actinomycetota</taxon>
        <taxon>Actinomycetes</taxon>
        <taxon>Mycobacteriales</taxon>
        <taxon>Nocardiaceae</taxon>
        <taxon>Nocardia</taxon>
    </lineage>
</organism>
<feature type="domain" description="FAD-binding PCMH-type" evidence="6">
    <location>
        <begin position="41"/>
        <end position="220"/>
    </location>
</feature>
<evidence type="ECO:0000256" key="3">
    <source>
        <dbReference type="ARBA" id="ARBA00022630"/>
    </source>
</evidence>
<dbReference type="InterPro" id="IPR036318">
    <property type="entry name" value="FAD-bd_PCMH-like_sf"/>
</dbReference>
<evidence type="ECO:0000256" key="4">
    <source>
        <dbReference type="ARBA" id="ARBA00022827"/>
    </source>
</evidence>
<evidence type="ECO:0000256" key="1">
    <source>
        <dbReference type="ARBA" id="ARBA00001974"/>
    </source>
</evidence>
<dbReference type="GO" id="GO:0016491">
    <property type="term" value="F:oxidoreductase activity"/>
    <property type="evidence" value="ECO:0007669"/>
    <property type="project" value="UniProtKB-KW"/>
</dbReference>
<dbReference type="InterPro" id="IPR004113">
    <property type="entry name" value="FAD-bd_oxidored_4_C"/>
</dbReference>
<dbReference type="InterPro" id="IPR016167">
    <property type="entry name" value="FAD-bd_PCMH_sub1"/>
</dbReference>
<evidence type="ECO:0000256" key="2">
    <source>
        <dbReference type="ARBA" id="ARBA00008000"/>
    </source>
</evidence>
<dbReference type="PROSITE" id="PS51387">
    <property type="entry name" value="FAD_PCMH"/>
    <property type="match status" value="1"/>
</dbReference>
<dbReference type="InterPro" id="IPR051264">
    <property type="entry name" value="FAD-oxidored/transferase_4"/>
</dbReference>
<evidence type="ECO:0000313" key="8">
    <source>
        <dbReference type="Proteomes" id="UP000246410"/>
    </source>
</evidence>
<reference evidence="7 8" key="1">
    <citation type="submission" date="2018-05" db="EMBL/GenBank/DDBJ databases">
        <title>Genomic Encyclopedia of Type Strains, Phase IV (KMG-IV): sequencing the most valuable type-strain genomes for metagenomic binning, comparative biology and taxonomic classification.</title>
        <authorList>
            <person name="Goeker M."/>
        </authorList>
    </citation>
    <scope>NUCLEOTIDE SEQUENCE [LARGE SCALE GENOMIC DNA]</scope>
    <source>
        <strain evidence="7 8">DSM 44717</strain>
    </source>
</reference>
<dbReference type="Gene3D" id="3.30.43.10">
    <property type="entry name" value="Uridine Diphospho-n-acetylenolpyruvylglucosamine Reductase, domain 2"/>
    <property type="match status" value="1"/>
</dbReference>
<keyword evidence="3" id="KW-0285">Flavoprotein</keyword>
<comment type="caution">
    <text evidence="7">The sequence shown here is derived from an EMBL/GenBank/DDBJ whole genome shotgun (WGS) entry which is preliminary data.</text>
</comment>